<organism evidence="1 2">
    <name type="scientific">Flexivirga aerilata</name>
    <dbReference type="NCBI Taxonomy" id="1656889"/>
    <lineage>
        <taxon>Bacteria</taxon>
        <taxon>Bacillati</taxon>
        <taxon>Actinomycetota</taxon>
        <taxon>Actinomycetes</taxon>
        <taxon>Micrococcales</taxon>
        <taxon>Dermacoccaceae</taxon>
        <taxon>Flexivirga</taxon>
    </lineage>
</organism>
<dbReference type="Gene3D" id="3.40.50.300">
    <property type="entry name" value="P-loop containing nucleotide triphosphate hydrolases"/>
    <property type="match status" value="1"/>
</dbReference>
<dbReference type="InterPro" id="IPR027417">
    <property type="entry name" value="P-loop_NTPase"/>
</dbReference>
<dbReference type="Proteomes" id="UP000557772">
    <property type="component" value="Unassembled WGS sequence"/>
</dbReference>
<dbReference type="SUPFAM" id="SSF52540">
    <property type="entry name" value="P-loop containing nucleoside triphosphate hydrolases"/>
    <property type="match status" value="1"/>
</dbReference>
<name>A0A849AFN5_9MICO</name>
<dbReference type="AlphaFoldDB" id="A0A849AFN5"/>
<dbReference type="PANTHER" id="PTHR10285">
    <property type="entry name" value="URIDINE KINASE"/>
    <property type="match status" value="1"/>
</dbReference>
<evidence type="ECO:0000313" key="2">
    <source>
        <dbReference type="Proteomes" id="UP000557772"/>
    </source>
</evidence>
<sequence length="206" mass="22113">MSVRDAVGQVLALASGRSRVVVGLAGPPAAGKSTLAARLAADLAAAGCSTVVVPMDGFHLAQAVLDARGLAPVKGAPHTFDPAGYVALLRRLRDEAGTVWAPEFDRALEQPIAGAIEVDPSVRVVLTEGNYLLLDRSPWDRIRPLLDLAWYVETPDVLRRERLIARHEHYGRSPDEASERALGTDERNAALVRASRARADAVIRTD</sequence>
<dbReference type="NCBIfam" id="NF006743">
    <property type="entry name" value="PRK09270.1-2"/>
    <property type="match status" value="1"/>
</dbReference>
<dbReference type="EMBL" id="JABENB010000001">
    <property type="protein sequence ID" value="NNG38687.1"/>
    <property type="molecule type" value="Genomic_DNA"/>
</dbReference>
<accession>A0A849AFN5</accession>
<keyword evidence="1" id="KW-0808">Transferase</keyword>
<comment type="caution">
    <text evidence="1">The sequence shown here is derived from an EMBL/GenBank/DDBJ whole genome shotgun (WGS) entry which is preliminary data.</text>
</comment>
<proteinExistence type="predicted"/>
<dbReference type="GO" id="GO:0016301">
    <property type="term" value="F:kinase activity"/>
    <property type="evidence" value="ECO:0007669"/>
    <property type="project" value="UniProtKB-KW"/>
</dbReference>
<protein>
    <submittedName>
        <fullName evidence="1">Nucleoside/nucleotide kinase family protein</fullName>
    </submittedName>
</protein>
<gene>
    <name evidence="1" type="ORF">HJ588_05280</name>
</gene>
<keyword evidence="1" id="KW-0418">Kinase</keyword>
<keyword evidence="2" id="KW-1185">Reference proteome</keyword>
<evidence type="ECO:0000313" key="1">
    <source>
        <dbReference type="EMBL" id="NNG38687.1"/>
    </source>
</evidence>
<reference evidence="1 2" key="1">
    <citation type="submission" date="2020-05" db="EMBL/GenBank/DDBJ databases">
        <title>Flexivirga sp. ID2601S isolated from air conditioner.</title>
        <authorList>
            <person name="Kim D.H."/>
        </authorList>
    </citation>
    <scope>NUCLEOTIDE SEQUENCE [LARGE SCALE GENOMIC DNA]</scope>
    <source>
        <strain evidence="1 2">ID2601S</strain>
    </source>
</reference>